<dbReference type="Pfam" id="PF02475">
    <property type="entry name" value="TRM5-TYW2_MTfase"/>
    <property type="match status" value="1"/>
</dbReference>
<evidence type="ECO:0000256" key="3">
    <source>
        <dbReference type="ARBA" id="ARBA00012750"/>
    </source>
</evidence>
<dbReference type="InterPro" id="IPR015915">
    <property type="entry name" value="Kelch-typ_b-propeller"/>
</dbReference>
<reference evidence="15 16" key="1">
    <citation type="submission" date="2020-08" db="EMBL/GenBank/DDBJ databases">
        <title>Plant Genome Project.</title>
        <authorList>
            <person name="Zhang R.-G."/>
        </authorList>
    </citation>
    <scope>NUCLEOTIDE SEQUENCE [LARGE SCALE GENOMIC DNA]</scope>
    <source>
        <strain evidence="15">WSP0</strain>
        <tissue evidence="15">Leaf</tissue>
    </source>
</reference>
<evidence type="ECO:0000256" key="12">
    <source>
        <dbReference type="SAM" id="MobiDB-lite"/>
    </source>
</evidence>
<evidence type="ECO:0000256" key="2">
    <source>
        <dbReference type="ARBA" id="ARBA00012265"/>
    </source>
</evidence>
<dbReference type="GO" id="GO:0031591">
    <property type="term" value="P:wybutosine biosynthetic process"/>
    <property type="evidence" value="ECO:0007669"/>
    <property type="project" value="TreeGrafter"/>
</dbReference>
<dbReference type="GO" id="GO:0102522">
    <property type="term" value="F:tRNA 4-demethylwyosine alpha-amino-alpha-carboxypropyltransferase activity"/>
    <property type="evidence" value="ECO:0007669"/>
    <property type="project" value="UniProtKB-EC"/>
</dbReference>
<comment type="catalytic activity">
    <reaction evidence="9">
        <text>4-demethylwyosine(37) in tRNA(Phe) + S-adenosyl-L-methionine = 4-demethyl-7-[(3S)-3-amino-3-carboxypropyl]wyosine(37) in tRNA(Phe) + S-methyl-5'-thioadenosine + H(+)</text>
        <dbReference type="Rhea" id="RHEA:36355"/>
        <dbReference type="Rhea" id="RHEA-COMP:10164"/>
        <dbReference type="Rhea" id="RHEA-COMP:10378"/>
        <dbReference type="ChEBI" id="CHEBI:15378"/>
        <dbReference type="ChEBI" id="CHEBI:17509"/>
        <dbReference type="ChEBI" id="CHEBI:59789"/>
        <dbReference type="ChEBI" id="CHEBI:64315"/>
        <dbReference type="ChEBI" id="CHEBI:73550"/>
        <dbReference type="EC" id="2.5.1.114"/>
    </reaction>
</comment>
<dbReference type="CDD" id="cd02440">
    <property type="entry name" value="AdoMet_MTases"/>
    <property type="match status" value="1"/>
</dbReference>
<evidence type="ECO:0000313" key="16">
    <source>
        <dbReference type="Proteomes" id="UP000823749"/>
    </source>
</evidence>
<evidence type="ECO:0000256" key="9">
    <source>
        <dbReference type="ARBA" id="ARBA00049400"/>
    </source>
</evidence>
<evidence type="ECO:0000256" key="6">
    <source>
        <dbReference type="ARBA" id="ARBA00022691"/>
    </source>
</evidence>
<protein>
    <recommendedName>
        <fullName evidence="11">tRNA wybutosine-synthesizing protein 3</fullName>
        <ecNumber evidence="3">2.1.1.282</ecNumber>
        <ecNumber evidence="2">2.5.1.114</ecNumber>
    </recommendedName>
</protein>
<feature type="domain" description="SAM-dependent methyltransferase TRM5/TYW2-type" evidence="14">
    <location>
        <begin position="865"/>
        <end position="1140"/>
    </location>
</feature>
<keyword evidence="7" id="KW-0819">tRNA processing</keyword>
<evidence type="ECO:0000256" key="4">
    <source>
        <dbReference type="ARBA" id="ARBA00022603"/>
    </source>
</evidence>
<dbReference type="SUPFAM" id="SSF117281">
    <property type="entry name" value="Kelch motif"/>
    <property type="match status" value="1"/>
</dbReference>
<comment type="caution">
    <text evidence="15">The sequence shown here is derived from an EMBL/GenBank/DDBJ whole genome shotgun (WGS) entry which is preliminary data.</text>
</comment>
<dbReference type="Pfam" id="PF02676">
    <property type="entry name" value="TYW3"/>
    <property type="match status" value="1"/>
</dbReference>
<dbReference type="Gene3D" id="3.30.1960.10">
    <property type="entry name" value="tRNA wybutosine-synthesizing-like"/>
    <property type="match status" value="1"/>
</dbReference>
<comment type="catalytic activity">
    <reaction evidence="8">
        <text>4-demethyl-7-[(3S)-3-amino-3-carboxypropyl]wyosine(37) in tRNA(Phe) + S-adenosyl-L-methionine = 7-[(3S)-3-amino-3-carboxypropyl]wyosine(37) in tRNA(Phe) + S-adenosyl-L-homocysteine + H(+)</text>
        <dbReference type="Rhea" id="RHEA:36635"/>
        <dbReference type="Rhea" id="RHEA-COMP:10378"/>
        <dbReference type="Rhea" id="RHEA-COMP:10379"/>
        <dbReference type="ChEBI" id="CHEBI:15378"/>
        <dbReference type="ChEBI" id="CHEBI:57856"/>
        <dbReference type="ChEBI" id="CHEBI:59789"/>
        <dbReference type="ChEBI" id="CHEBI:73543"/>
        <dbReference type="ChEBI" id="CHEBI:73550"/>
        <dbReference type="EC" id="2.1.1.282"/>
    </reaction>
</comment>
<keyword evidence="16" id="KW-1185">Reference proteome</keyword>
<dbReference type="AlphaFoldDB" id="A0AAV6HR41"/>
<dbReference type="InterPro" id="IPR056744">
    <property type="entry name" value="TRM5/TYW2-like_N"/>
</dbReference>
<evidence type="ECO:0000313" key="15">
    <source>
        <dbReference type="EMBL" id="KAG5516473.1"/>
    </source>
</evidence>
<dbReference type="Gene3D" id="3.30.300.110">
    <property type="entry name" value="Met-10+ protein-like domains"/>
    <property type="match status" value="1"/>
</dbReference>
<proteinExistence type="predicted"/>
<dbReference type="FunFam" id="2.120.10.80:FF:000128">
    <property type="entry name" value="tRNA wybutosine-synthesizing protein 2/3/4"/>
    <property type="match status" value="1"/>
</dbReference>
<accession>A0AAV6HR41</accession>
<dbReference type="Pfam" id="PF01344">
    <property type="entry name" value="Kelch_1"/>
    <property type="match status" value="1"/>
</dbReference>
<evidence type="ECO:0000256" key="10">
    <source>
        <dbReference type="ARBA" id="ARBA00058049"/>
    </source>
</evidence>
<dbReference type="Gene3D" id="2.120.10.80">
    <property type="entry name" value="Kelch-type beta propeller"/>
    <property type="match status" value="2"/>
</dbReference>
<gene>
    <name evidence="15" type="ORF">RHGRI_037254</name>
</gene>
<dbReference type="Pfam" id="PF24681">
    <property type="entry name" value="Kelch_KLHDC2_KLHL20_DRC7"/>
    <property type="match status" value="1"/>
</dbReference>
<dbReference type="Proteomes" id="UP000823749">
    <property type="component" value="Chromosome 13"/>
</dbReference>
<dbReference type="InterPro" id="IPR030382">
    <property type="entry name" value="MeTrfase_TRM5/TYW2"/>
</dbReference>
<evidence type="ECO:0000259" key="14">
    <source>
        <dbReference type="PROSITE" id="PS51684"/>
    </source>
</evidence>
<dbReference type="EC" id="2.1.1.282" evidence="3"/>
<dbReference type="InterPro" id="IPR006652">
    <property type="entry name" value="Kelch_1"/>
</dbReference>
<feature type="region of interest" description="Disordered" evidence="12">
    <location>
        <begin position="243"/>
        <end position="262"/>
    </location>
</feature>
<dbReference type="PROSITE" id="PS51684">
    <property type="entry name" value="SAM_MT_TRM5_TYW2"/>
    <property type="match status" value="1"/>
</dbReference>
<comment type="function">
    <text evidence="10">S-adenosyl-L-methionine-dependent methyltransferase that acts as a component of the wybutosine biosynthesis pathway. Wybutosine is a hyper modified guanosine with a tricyclic base found at the 3'-position adjacent to the anticodon of eukaryotic phenylalanine tRNA. Probably methylates N-4 position of wybutosine-86 to produce wybutosine-72.</text>
</comment>
<dbReference type="InterPro" id="IPR036602">
    <property type="entry name" value="tRNA_yW-synthesising-like_sf"/>
</dbReference>
<dbReference type="GO" id="GO:0030488">
    <property type="term" value="P:tRNA methylation"/>
    <property type="evidence" value="ECO:0007669"/>
    <property type="project" value="TreeGrafter"/>
</dbReference>
<dbReference type="InterPro" id="IPR003827">
    <property type="entry name" value="tRNA_yW-synthesising"/>
</dbReference>
<dbReference type="InterPro" id="IPR056743">
    <property type="entry name" value="TRM5-TYW2-like_MTfase"/>
</dbReference>
<evidence type="ECO:0000256" key="5">
    <source>
        <dbReference type="ARBA" id="ARBA00022679"/>
    </source>
</evidence>
<evidence type="ECO:0000256" key="1">
    <source>
        <dbReference type="ARBA" id="ARBA00004797"/>
    </source>
</evidence>
<dbReference type="Gene3D" id="3.40.50.150">
    <property type="entry name" value="Vaccinia Virus protein VP39"/>
    <property type="match status" value="1"/>
</dbReference>
<feature type="signal peptide" evidence="13">
    <location>
        <begin position="1"/>
        <end position="25"/>
    </location>
</feature>
<dbReference type="InterPro" id="IPR029063">
    <property type="entry name" value="SAM-dependent_MTases_sf"/>
</dbReference>
<feature type="chain" id="PRO_5043876728" description="tRNA wybutosine-synthesizing protein 3" evidence="13">
    <location>
        <begin position="26"/>
        <end position="1143"/>
    </location>
</feature>
<name>A0AAV6HR41_9ERIC</name>
<dbReference type="EMBL" id="JACTNZ010000013">
    <property type="protein sequence ID" value="KAG5516473.1"/>
    <property type="molecule type" value="Genomic_DNA"/>
</dbReference>
<keyword evidence="4" id="KW-0489">Methyltransferase</keyword>
<evidence type="ECO:0000256" key="7">
    <source>
        <dbReference type="ARBA" id="ARBA00022694"/>
    </source>
</evidence>
<dbReference type="FunFam" id="3.40.50.150:FF:000131">
    <property type="entry name" value="tRNA wybutosine-synthesizing protein 2/3/4"/>
    <property type="match status" value="1"/>
</dbReference>
<dbReference type="SUPFAM" id="SSF53335">
    <property type="entry name" value="S-adenosyl-L-methionine-dependent methyltransferases"/>
    <property type="match status" value="1"/>
</dbReference>
<organism evidence="15 16">
    <name type="scientific">Rhododendron griersonianum</name>
    <dbReference type="NCBI Taxonomy" id="479676"/>
    <lineage>
        <taxon>Eukaryota</taxon>
        <taxon>Viridiplantae</taxon>
        <taxon>Streptophyta</taxon>
        <taxon>Embryophyta</taxon>
        <taxon>Tracheophyta</taxon>
        <taxon>Spermatophyta</taxon>
        <taxon>Magnoliopsida</taxon>
        <taxon>eudicotyledons</taxon>
        <taxon>Gunneridae</taxon>
        <taxon>Pentapetalae</taxon>
        <taxon>asterids</taxon>
        <taxon>Ericales</taxon>
        <taxon>Ericaceae</taxon>
        <taxon>Ericoideae</taxon>
        <taxon>Rhodoreae</taxon>
        <taxon>Rhododendron</taxon>
    </lineage>
</organism>
<evidence type="ECO:0000256" key="8">
    <source>
        <dbReference type="ARBA" id="ARBA00049202"/>
    </source>
</evidence>
<dbReference type="GO" id="GO:0005737">
    <property type="term" value="C:cytoplasm"/>
    <property type="evidence" value="ECO:0007669"/>
    <property type="project" value="TreeGrafter"/>
</dbReference>
<keyword evidence="13" id="KW-0732">Signal</keyword>
<dbReference type="PANTHER" id="PTHR23245">
    <property type="entry name" value="TRNA METHYLTRANSFERASE"/>
    <property type="match status" value="1"/>
</dbReference>
<dbReference type="FunFam" id="3.30.1960.10:FF:000003">
    <property type="entry name" value="tRNA methyltransferase"/>
    <property type="match status" value="1"/>
</dbReference>
<keyword evidence="6" id="KW-0949">S-adenosyl-L-methionine</keyword>
<dbReference type="Pfam" id="PF25133">
    <property type="entry name" value="TYW2_N_2"/>
    <property type="match status" value="1"/>
</dbReference>
<comment type="pathway">
    <text evidence="1">tRNA modification; wybutosine-tRNA(Phe) biosynthesis.</text>
</comment>
<dbReference type="EC" id="2.5.1.114" evidence="2"/>
<dbReference type="PANTHER" id="PTHR23245:SF25">
    <property type="entry name" value="TRNA WYBUTOSINE-SYNTHESIZING PROTEIN 2 HOMOLOG"/>
    <property type="match status" value="1"/>
</dbReference>
<evidence type="ECO:0000256" key="13">
    <source>
        <dbReference type="SAM" id="SignalP"/>
    </source>
</evidence>
<dbReference type="GO" id="GO:0008175">
    <property type="term" value="F:tRNA methyltransferase activity"/>
    <property type="evidence" value="ECO:0007669"/>
    <property type="project" value="TreeGrafter"/>
</dbReference>
<sequence>MHYTLVLLPSLPALFSSCSPAATEAMETFEKRKAETLASMTSSSPDKSPKGSIDEPIIPLLNTINSHPSYFTTSSCSGRISVLSHPTTTTSASTAKKKAKGGKWVFITHHKADPDSLLNLLFPPTSEIKPPTLTDPSDLVLRFEPLIIAIECKDVGSATKLVSLAISCGFRESGITSVSNKRVIVAVRCSIRLEVPLGGGGEGILVSPEYVRYLVGIANEKMEANWRRTDGFLNALVSSGFSGDEVEESGGGQPVNGEAGDEDSWIKSEATDSGDQLNLLSNGKVPDENHVGSSGFVNISLPMNPMRIIGEPVEKLFLWGHSACTLDNINHTKILIFGGFGGIGRHARRNDSSLLDPLCGQLETISVQGAPSPRMGHTSSMVGDRMILIGGRADPVNILNDVWVLNPTTSEWKLLECTGSVFPPRHRHAAAAVDSKIYVFGGLVGHSISSALSVLDMSSFEWNEIFVKGEWPSPRHSHTLAASGYKLYMFGGYDGDKALGDLYSFDTNKCLWKKENMAGRTPHARFSHSMFVYENYLGIIGGCPVRQHYQELVLLDLRSRLWKYVMLNSIGKDLFVRCTASVVGDDLVMIGGGASCYAFGTKFSEPIKINLLPLSSLSSTENGVEHSVYKDEGGVEQGHSEFKVKQNSNSQISNGGPILNFETEPQGTAVNCHIIAAGVEQGNSELKVQQNSNSKISNGGPILNFETEPRGTDVNHHMIASHWVLQLERKHAKLAKDMLKKFGWLDLGRKVYSVENGICICFPITENFCTIYLDKQNHTGVTLEELDDLHSLKAFTGDGMISKDCTCLMALDLLMALRATIHADEIVKARKASSSPLKVMNEAVASLIMHRGLPTELLDQLPTRWDRLGDIVVLPVSSFKDPVWDSFGDELWSIVAKSLGGQRLARQVGSAQVTYRYGAKGRIAPTQTRDSRLEILMGDNGWVDHHENGILYSFDSTKCMFSWGNLSEKLRMARLDCRDEVIVDLFAGIGYFVLPFLVRANAKLVYACEWNPHAVEALRRNLHANSVAERCIILEGDNRVTAPKGVADRVCLGLLPTSEGSWVTGVRALRYFVNEGGMLRVHGNAKDSDEAIWTEHVLKSIIEISRSEGYVWEVSIEHVERVKWYAPHIRHLVVDVRCKQIQR</sequence>
<evidence type="ECO:0000256" key="11">
    <source>
        <dbReference type="ARBA" id="ARBA00069229"/>
    </source>
</evidence>
<keyword evidence="5" id="KW-0808">Transferase</keyword>
<dbReference type="SUPFAM" id="SSF111278">
    <property type="entry name" value="SSo0622-like"/>
    <property type="match status" value="1"/>
</dbReference>